<protein>
    <recommendedName>
        <fullName evidence="9">Nuclear pore complex protein</fullName>
    </recommendedName>
</protein>
<evidence type="ECO:0000313" key="10">
    <source>
        <dbReference type="EMBL" id="KAB7494674.1"/>
    </source>
</evidence>
<keyword evidence="7 9" id="KW-0472">Membrane</keyword>
<keyword evidence="5 9" id="KW-0811">Translocation</keyword>
<evidence type="ECO:0000256" key="2">
    <source>
        <dbReference type="ARBA" id="ARBA00022448"/>
    </source>
</evidence>
<dbReference type="OrthoDB" id="3098at2759"/>
<dbReference type="Pfam" id="PF04121">
    <property type="entry name" value="Nup84_Nup100"/>
    <property type="match status" value="1"/>
</dbReference>
<evidence type="ECO:0000256" key="5">
    <source>
        <dbReference type="ARBA" id="ARBA00023010"/>
    </source>
</evidence>
<gene>
    <name evidence="10" type="ORF">Anas_02694</name>
</gene>
<dbReference type="Proteomes" id="UP000326759">
    <property type="component" value="Unassembled WGS sequence"/>
</dbReference>
<dbReference type="AlphaFoldDB" id="A0A5N5SKR0"/>
<dbReference type="GO" id="GO:0017056">
    <property type="term" value="F:structural constituent of nuclear pore"/>
    <property type="evidence" value="ECO:0007669"/>
    <property type="project" value="UniProtKB-UniRule"/>
</dbReference>
<comment type="similarity">
    <text evidence="1 9">Belongs to the nucleoporin Nup84/Nup107 family.</text>
</comment>
<evidence type="ECO:0000256" key="3">
    <source>
        <dbReference type="ARBA" id="ARBA00022816"/>
    </source>
</evidence>
<comment type="subcellular location">
    <subcellularLocation>
        <location evidence="9">Nucleus</location>
        <location evidence="9">Nuclear pore complex</location>
    </subcellularLocation>
    <subcellularLocation>
        <location evidence="9">Nucleus membrane</location>
    </subcellularLocation>
</comment>
<keyword evidence="2 9" id="KW-0813">Transport</keyword>
<comment type="subunit">
    <text evidence="9">Part of the nuclear pore complex (NPC).</text>
</comment>
<keyword evidence="3" id="KW-0509">mRNA transport</keyword>
<keyword evidence="6 9" id="KW-0906">Nuclear pore complex</keyword>
<dbReference type="FunFam" id="1.10.3450.20:FF:000001">
    <property type="entry name" value="Nuclear pore complex protein"/>
    <property type="match status" value="1"/>
</dbReference>
<dbReference type="Gene3D" id="1.20.190.50">
    <property type="match status" value="1"/>
</dbReference>
<dbReference type="GO" id="GO:0000973">
    <property type="term" value="P:post-transcriptional tethering of RNA polymerase II gene DNA at nuclear periphery"/>
    <property type="evidence" value="ECO:0007669"/>
    <property type="project" value="TreeGrafter"/>
</dbReference>
<accession>A0A5N5SKR0</accession>
<dbReference type="Gene3D" id="1.10.3450.20">
    <property type="match status" value="1"/>
</dbReference>
<evidence type="ECO:0000256" key="8">
    <source>
        <dbReference type="ARBA" id="ARBA00023242"/>
    </source>
</evidence>
<proteinExistence type="inferred from homology"/>
<comment type="caution">
    <text evidence="10">The sequence shown here is derived from an EMBL/GenBank/DDBJ whole genome shotgun (WGS) entry which is preliminary data.</text>
</comment>
<reference evidence="10 11" key="1">
    <citation type="journal article" date="2019" name="PLoS Biol.">
        <title>Sex chromosomes control vertical transmission of feminizing Wolbachia symbionts in an isopod.</title>
        <authorList>
            <person name="Becking T."/>
            <person name="Chebbi M.A."/>
            <person name="Giraud I."/>
            <person name="Moumen B."/>
            <person name="Laverre T."/>
            <person name="Caubet Y."/>
            <person name="Peccoud J."/>
            <person name="Gilbert C."/>
            <person name="Cordaux R."/>
        </authorList>
    </citation>
    <scope>NUCLEOTIDE SEQUENCE [LARGE SCALE GENOMIC DNA]</scope>
    <source>
        <strain evidence="10">ANa2</strain>
        <tissue evidence="10">Whole body excluding digestive tract and cuticle</tissue>
    </source>
</reference>
<sequence length="824" mass="94336">MLEDPREKALNDTLKCLDAALSTPTATNRSIAKSMRDEDQTLHLDVTAAPHSFMHSEINLNETSAALLAQDDPGVKAAQVLFSEFVDIFVTNSSDAQIWDEITAYERVCARQAEVLQNIIRKVPRHHCSFVKTEQMALKMVGERNTWRLLGSLFYERLNNEDNGGEEPMIDTTKDRTDKAIISQLYSASSFLREAQNVIDWLEKNAIDDLEINYFDRVDYFGNTHVAWENTLRHLKNNRGSRKFGMQNNHMLVSSLDPDAAVRQGKKLHDLDQEEDHRLLKCMFACVRAGQLVEAQELCAKSGQHWRAAALEGWKLYHDPNNNDLLQRQPVSGNRYRDVWKAVAWRTASNTNLVPEERAVFGSFCGHLPAMLQKYLILDDIDGLVKIAHGWLSEEDLSPHVLRCLTHLLLVLKRLGRVSYEMEDQINDILHACVKEAMERGDIEQVARYSSVLPECLQTRSYADFLINICEEHHRKHALSLASMVGLNTAAITSMVVTKIRVSPSADVSNELIADTTADDKIKINALDWLLYDKSQRPEALRQANAIIRQFLISRKVSAAKVLFQKIPSDTIDVIIKLQEAKTGSTELPTYYENRIREYLCYKTFLDAQEAFTDWFDHYHQKKPVPPKKPKSGCSFQEQLAYDHNLQVYNSDYDRWKNTMDLITKKASERLYNVLLFPDGGWLNDMTPLPTEGEQNEDDTEMGEDTSFWKRLEEGKSLDLGPEDDILLEFLEPQVCSREPSRAHQLTALRSVFIPQATSLLQTILHCTENYKECVQLADLIASEQHSLYKCFGSGEMQRFLYKMQDTCKELLDRNFDALGYPLR</sequence>
<dbReference type="GO" id="GO:0031965">
    <property type="term" value="C:nuclear membrane"/>
    <property type="evidence" value="ECO:0007669"/>
    <property type="project" value="UniProtKB-SubCell"/>
</dbReference>
<dbReference type="GO" id="GO:0031080">
    <property type="term" value="C:nuclear pore outer ring"/>
    <property type="evidence" value="ECO:0007669"/>
    <property type="project" value="TreeGrafter"/>
</dbReference>
<organism evidence="10 11">
    <name type="scientific">Armadillidium nasatum</name>
    <dbReference type="NCBI Taxonomy" id="96803"/>
    <lineage>
        <taxon>Eukaryota</taxon>
        <taxon>Metazoa</taxon>
        <taxon>Ecdysozoa</taxon>
        <taxon>Arthropoda</taxon>
        <taxon>Crustacea</taxon>
        <taxon>Multicrustacea</taxon>
        <taxon>Malacostraca</taxon>
        <taxon>Eumalacostraca</taxon>
        <taxon>Peracarida</taxon>
        <taxon>Isopoda</taxon>
        <taxon>Oniscidea</taxon>
        <taxon>Crinocheta</taxon>
        <taxon>Armadillidiidae</taxon>
        <taxon>Armadillidium</taxon>
    </lineage>
</organism>
<evidence type="ECO:0000256" key="9">
    <source>
        <dbReference type="RuleBase" id="RU365072"/>
    </source>
</evidence>
<dbReference type="PANTHER" id="PTHR13003">
    <property type="entry name" value="NUP107-RELATED"/>
    <property type="match status" value="1"/>
</dbReference>
<name>A0A5N5SKR0_9CRUS</name>
<dbReference type="EMBL" id="SEYY01023690">
    <property type="protein sequence ID" value="KAB7494674.1"/>
    <property type="molecule type" value="Genomic_DNA"/>
</dbReference>
<evidence type="ECO:0000256" key="6">
    <source>
        <dbReference type="ARBA" id="ARBA00023132"/>
    </source>
</evidence>
<dbReference type="PANTHER" id="PTHR13003:SF2">
    <property type="entry name" value="NUCLEAR PORE COMPLEX PROTEIN NUP107"/>
    <property type="match status" value="1"/>
</dbReference>
<evidence type="ECO:0000256" key="7">
    <source>
        <dbReference type="ARBA" id="ARBA00023136"/>
    </source>
</evidence>
<evidence type="ECO:0000256" key="4">
    <source>
        <dbReference type="ARBA" id="ARBA00022927"/>
    </source>
</evidence>
<comment type="function">
    <text evidence="9">Functions as a component of the nuclear pore complex (NPC).</text>
</comment>
<evidence type="ECO:0000256" key="1">
    <source>
        <dbReference type="ARBA" id="ARBA00009510"/>
    </source>
</evidence>
<keyword evidence="4" id="KW-0653">Protein transport</keyword>
<keyword evidence="8 9" id="KW-0539">Nucleus</keyword>
<evidence type="ECO:0000313" key="11">
    <source>
        <dbReference type="Proteomes" id="UP000326759"/>
    </source>
</evidence>
<dbReference type="GO" id="GO:0006406">
    <property type="term" value="P:mRNA export from nucleus"/>
    <property type="evidence" value="ECO:0007669"/>
    <property type="project" value="TreeGrafter"/>
</dbReference>
<keyword evidence="11" id="KW-1185">Reference proteome</keyword>
<dbReference type="InterPro" id="IPR007252">
    <property type="entry name" value="Nup84/Nup107"/>
</dbReference>
<dbReference type="GO" id="GO:0006606">
    <property type="term" value="P:protein import into nucleus"/>
    <property type="evidence" value="ECO:0007669"/>
    <property type="project" value="TreeGrafter"/>
</dbReference>